<accession>A0ABT0U1C4</accession>
<reference evidence="2 3" key="1">
    <citation type="journal article" date="2022" name="Syst. Appl. Microbiol.">
        <title>Rhodopirellula aestuarii sp. nov., a novel member of the genus Rhodopirellula isolated from brackish sediments collected in the Tagus River estuary, Portugal.</title>
        <authorList>
            <person name="Vitorino I.R."/>
            <person name="Klimek D."/>
            <person name="Calusinska M."/>
            <person name="Lobo-da-Cunha A."/>
            <person name="Vasconcelos V."/>
            <person name="Lage O.M."/>
        </authorList>
    </citation>
    <scope>NUCLEOTIDE SEQUENCE [LARGE SCALE GENOMIC DNA]</scope>
    <source>
        <strain evidence="2 3">ICT_H3.1</strain>
    </source>
</reference>
<feature type="domain" description="N-sulphoglucosamine sulphohydrolase C-terminal" evidence="1">
    <location>
        <begin position="3"/>
        <end position="41"/>
    </location>
</feature>
<sequence>MSSVDVAPTIVSYAGLKIPDNMQGRDLTPVIQQTQDRERHAVISSQEGHPQQ</sequence>
<name>A0ABT0U1C4_9BACT</name>
<evidence type="ECO:0000313" key="2">
    <source>
        <dbReference type="EMBL" id="MCM2370652.1"/>
    </source>
</evidence>
<dbReference type="SUPFAM" id="SSF53649">
    <property type="entry name" value="Alkaline phosphatase-like"/>
    <property type="match status" value="1"/>
</dbReference>
<dbReference type="Gene3D" id="3.40.720.10">
    <property type="entry name" value="Alkaline Phosphatase, subunit A"/>
    <property type="match status" value="1"/>
</dbReference>
<dbReference type="InterPro" id="IPR032506">
    <property type="entry name" value="SGSH_C"/>
</dbReference>
<evidence type="ECO:0000259" key="1">
    <source>
        <dbReference type="Pfam" id="PF16347"/>
    </source>
</evidence>
<comment type="caution">
    <text evidence="2">The sequence shown here is derived from an EMBL/GenBank/DDBJ whole genome shotgun (WGS) entry which is preliminary data.</text>
</comment>
<organism evidence="2 3">
    <name type="scientific">Aporhodopirellula aestuarii</name>
    <dbReference type="NCBI Taxonomy" id="2950107"/>
    <lineage>
        <taxon>Bacteria</taxon>
        <taxon>Pseudomonadati</taxon>
        <taxon>Planctomycetota</taxon>
        <taxon>Planctomycetia</taxon>
        <taxon>Pirellulales</taxon>
        <taxon>Pirellulaceae</taxon>
        <taxon>Aporhodopirellula</taxon>
    </lineage>
</organism>
<dbReference type="InterPro" id="IPR017850">
    <property type="entry name" value="Alkaline_phosphatase_core_sf"/>
</dbReference>
<dbReference type="Pfam" id="PF16347">
    <property type="entry name" value="SGSH_C"/>
    <property type="match status" value="1"/>
</dbReference>
<dbReference type="Proteomes" id="UP001202961">
    <property type="component" value="Unassembled WGS sequence"/>
</dbReference>
<protein>
    <recommendedName>
        <fullName evidence="1">N-sulphoglucosamine sulphohydrolase C-terminal domain-containing protein</fullName>
    </recommendedName>
</protein>
<gene>
    <name evidence="2" type="ORF">NB063_08545</name>
</gene>
<evidence type="ECO:0000313" key="3">
    <source>
        <dbReference type="Proteomes" id="UP001202961"/>
    </source>
</evidence>
<proteinExistence type="predicted"/>
<keyword evidence="3" id="KW-1185">Reference proteome</keyword>
<dbReference type="EMBL" id="JAMQBK010000024">
    <property type="protein sequence ID" value="MCM2370652.1"/>
    <property type="molecule type" value="Genomic_DNA"/>
</dbReference>